<proteinExistence type="inferred from homology"/>
<comment type="caution">
    <text evidence="9">The sequence shown here is derived from an EMBL/GenBank/DDBJ whole genome shotgun (WGS) entry which is preliminary data.</text>
</comment>
<feature type="transmembrane region" description="Helical" evidence="7">
    <location>
        <begin position="12"/>
        <end position="30"/>
    </location>
</feature>
<reference evidence="9 10" key="1">
    <citation type="submission" date="2018-11" db="EMBL/GenBank/DDBJ databases">
        <title>Trebonia kvetii gen.nov., sp.nov., a novel acidophilic actinobacterium, and proposal of the new actinobacterial family Treboniaceae fam. nov.</title>
        <authorList>
            <person name="Rapoport D."/>
            <person name="Sagova-Mareckova M."/>
            <person name="Sedlacek I."/>
            <person name="Provaznik J."/>
            <person name="Kralova S."/>
            <person name="Pavlinic D."/>
            <person name="Benes V."/>
            <person name="Kopecky J."/>
        </authorList>
    </citation>
    <scope>NUCLEOTIDE SEQUENCE [LARGE SCALE GENOMIC DNA]</scope>
    <source>
        <strain evidence="9 10">15Tr583</strain>
    </source>
</reference>
<feature type="domain" description="ABC transmembrane type-1" evidence="8">
    <location>
        <begin position="97"/>
        <end position="302"/>
    </location>
</feature>
<accession>A0A6P2C4N8</accession>
<organism evidence="9 10">
    <name type="scientific">Trebonia kvetii</name>
    <dbReference type="NCBI Taxonomy" id="2480626"/>
    <lineage>
        <taxon>Bacteria</taxon>
        <taxon>Bacillati</taxon>
        <taxon>Actinomycetota</taxon>
        <taxon>Actinomycetes</taxon>
        <taxon>Streptosporangiales</taxon>
        <taxon>Treboniaceae</taxon>
        <taxon>Trebonia</taxon>
    </lineage>
</organism>
<dbReference type="GO" id="GO:0005886">
    <property type="term" value="C:plasma membrane"/>
    <property type="evidence" value="ECO:0007669"/>
    <property type="project" value="UniProtKB-SubCell"/>
</dbReference>
<evidence type="ECO:0000256" key="5">
    <source>
        <dbReference type="ARBA" id="ARBA00022989"/>
    </source>
</evidence>
<dbReference type="PANTHER" id="PTHR43163:SF6">
    <property type="entry name" value="DIPEPTIDE TRANSPORT SYSTEM PERMEASE PROTEIN DPPB-RELATED"/>
    <property type="match status" value="1"/>
</dbReference>
<dbReference type="InterPro" id="IPR035906">
    <property type="entry name" value="MetI-like_sf"/>
</dbReference>
<dbReference type="Pfam" id="PF19300">
    <property type="entry name" value="BPD_transp_1_N"/>
    <property type="match status" value="1"/>
</dbReference>
<keyword evidence="5 7" id="KW-1133">Transmembrane helix</keyword>
<keyword evidence="10" id="KW-1185">Reference proteome</keyword>
<feature type="transmembrane region" description="Helical" evidence="7">
    <location>
        <begin position="237"/>
        <end position="263"/>
    </location>
</feature>
<feature type="transmembrane region" description="Helical" evidence="7">
    <location>
        <begin position="136"/>
        <end position="163"/>
    </location>
</feature>
<keyword evidence="6 7" id="KW-0472">Membrane</keyword>
<dbReference type="SUPFAM" id="SSF161098">
    <property type="entry name" value="MetI-like"/>
    <property type="match status" value="1"/>
</dbReference>
<keyword evidence="2 7" id="KW-0813">Transport</keyword>
<evidence type="ECO:0000259" key="8">
    <source>
        <dbReference type="PROSITE" id="PS50928"/>
    </source>
</evidence>
<dbReference type="OrthoDB" id="3543764at2"/>
<sequence length="316" mass="34769">MIGFLVRRILQAAVVVLIVTVITFILLRAIPGNVAVAILGPSAYRNPATLAQFNAQYGFDKPWFQQYLLWLGHLLQGNLGFSWTLDQPVASLLGQRLPKTIALVGISTLLALVIAVPIGLWQAVRRNKATDYTFTGLSFLFYAAPTFFVGTVLILVFSVHLGWFGPEAPQGGLWSDVSDWHDLTLPVITLALVTIALFSRYMRSAVLDNLTEDYVRTARAKGASQRRVLWRHVMRNSLIPIATLLGLSLPAIISGALITESVFNYPGMGYLFYQSAQKQDYPVMLGFIVVVAIATVIGSLLADIAYAVLDPRVRYA</sequence>
<protein>
    <submittedName>
        <fullName evidence="9">ABC transporter permease</fullName>
    </submittedName>
</protein>
<dbReference type="PANTHER" id="PTHR43163">
    <property type="entry name" value="DIPEPTIDE TRANSPORT SYSTEM PERMEASE PROTEIN DPPB-RELATED"/>
    <property type="match status" value="1"/>
</dbReference>
<evidence type="ECO:0000256" key="6">
    <source>
        <dbReference type="ARBA" id="ARBA00023136"/>
    </source>
</evidence>
<evidence type="ECO:0000313" key="9">
    <source>
        <dbReference type="EMBL" id="TVZ05465.1"/>
    </source>
</evidence>
<evidence type="ECO:0000256" key="7">
    <source>
        <dbReference type="RuleBase" id="RU363032"/>
    </source>
</evidence>
<evidence type="ECO:0000256" key="3">
    <source>
        <dbReference type="ARBA" id="ARBA00022475"/>
    </source>
</evidence>
<evidence type="ECO:0000313" key="10">
    <source>
        <dbReference type="Proteomes" id="UP000460272"/>
    </source>
</evidence>
<dbReference type="GO" id="GO:0055085">
    <property type="term" value="P:transmembrane transport"/>
    <property type="evidence" value="ECO:0007669"/>
    <property type="project" value="InterPro"/>
</dbReference>
<dbReference type="PROSITE" id="PS50928">
    <property type="entry name" value="ABC_TM1"/>
    <property type="match status" value="1"/>
</dbReference>
<comment type="similarity">
    <text evidence="7">Belongs to the binding-protein-dependent transport system permease family.</text>
</comment>
<dbReference type="AlphaFoldDB" id="A0A6P2C4N8"/>
<dbReference type="Proteomes" id="UP000460272">
    <property type="component" value="Unassembled WGS sequence"/>
</dbReference>
<feature type="transmembrane region" description="Helical" evidence="7">
    <location>
        <begin position="101"/>
        <end position="124"/>
    </location>
</feature>
<dbReference type="Gene3D" id="1.10.3720.10">
    <property type="entry name" value="MetI-like"/>
    <property type="match status" value="1"/>
</dbReference>
<feature type="transmembrane region" description="Helical" evidence="7">
    <location>
        <begin position="283"/>
        <end position="309"/>
    </location>
</feature>
<dbReference type="InterPro" id="IPR045621">
    <property type="entry name" value="BPD_transp_1_N"/>
</dbReference>
<dbReference type="Pfam" id="PF00528">
    <property type="entry name" value="BPD_transp_1"/>
    <property type="match status" value="1"/>
</dbReference>
<evidence type="ECO:0000256" key="1">
    <source>
        <dbReference type="ARBA" id="ARBA00004651"/>
    </source>
</evidence>
<gene>
    <name evidence="9" type="ORF">EAS64_13030</name>
</gene>
<dbReference type="EMBL" id="RPFW01000002">
    <property type="protein sequence ID" value="TVZ05465.1"/>
    <property type="molecule type" value="Genomic_DNA"/>
</dbReference>
<name>A0A6P2C4N8_9ACTN</name>
<evidence type="ECO:0000256" key="2">
    <source>
        <dbReference type="ARBA" id="ARBA00022448"/>
    </source>
</evidence>
<dbReference type="InterPro" id="IPR000515">
    <property type="entry name" value="MetI-like"/>
</dbReference>
<feature type="transmembrane region" description="Helical" evidence="7">
    <location>
        <begin position="183"/>
        <end position="202"/>
    </location>
</feature>
<evidence type="ECO:0000256" key="4">
    <source>
        <dbReference type="ARBA" id="ARBA00022692"/>
    </source>
</evidence>
<dbReference type="CDD" id="cd06261">
    <property type="entry name" value="TM_PBP2"/>
    <property type="match status" value="1"/>
</dbReference>
<keyword evidence="3" id="KW-1003">Cell membrane</keyword>
<comment type="subcellular location">
    <subcellularLocation>
        <location evidence="1 7">Cell membrane</location>
        <topology evidence="1 7">Multi-pass membrane protein</topology>
    </subcellularLocation>
</comment>
<keyword evidence="4 7" id="KW-0812">Transmembrane</keyword>